<proteinExistence type="predicted"/>
<dbReference type="AlphaFoldDB" id="A0A2A8RAG6"/>
<dbReference type="Proteomes" id="UP000225182">
    <property type="component" value="Unassembled WGS sequence"/>
</dbReference>
<evidence type="ECO:0000313" key="1">
    <source>
        <dbReference type="EMBL" id="PFN24418.1"/>
    </source>
</evidence>
<evidence type="ECO:0000313" key="2">
    <source>
        <dbReference type="Proteomes" id="UP000225182"/>
    </source>
</evidence>
<sequence length="95" mass="10313">MLGLPYDKSESNKGGLFMYPYYQPFPVRSAPIGPVGDSRFFPFFGVPFLAGIAGGLLGGALAFGPRPFYPPYPPPFPPPAPNPCYGGPCQQPYYY</sequence>
<dbReference type="EMBL" id="NUYN01000024">
    <property type="protein sequence ID" value="PFN24418.1"/>
    <property type="molecule type" value="Genomic_DNA"/>
</dbReference>
<gene>
    <name evidence="1" type="ORF">COJ50_15625</name>
</gene>
<name>A0A2A8RAG6_BACCE</name>
<reference evidence="1 2" key="1">
    <citation type="submission" date="2017-09" db="EMBL/GenBank/DDBJ databases">
        <title>Large-scale bioinformatics analysis of Bacillus genomes uncovers conserved roles of natural products in bacterial physiology.</title>
        <authorList>
            <consortium name="Agbiome Team Llc"/>
            <person name="Bleich R.M."/>
            <person name="Grubbs K.J."/>
            <person name="Santa Maria K.C."/>
            <person name="Allen S.E."/>
            <person name="Farag S."/>
            <person name="Shank E.A."/>
            <person name="Bowers A."/>
        </authorList>
    </citation>
    <scope>NUCLEOTIDE SEQUENCE [LARGE SCALE GENOMIC DNA]</scope>
    <source>
        <strain evidence="1 2">AFS076905</strain>
    </source>
</reference>
<comment type="caution">
    <text evidence="1">The sequence shown here is derived from an EMBL/GenBank/DDBJ whole genome shotgun (WGS) entry which is preliminary data.</text>
</comment>
<protein>
    <submittedName>
        <fullName evidence="1">Uncharacterized protein</fullName>
    </submittedName>
</protein>
<organism evidence="1 2">
    <name type="scientific">Bacillus cereus</name>
    <dbReference type="NCBI Taxonomy" id="1396"/>
    <lineage>
        <taxon>Bacteria</taxon>
        <taxon>Bacillati</taxon>
        <taxon>Bacillota</taxon>
        <taxon>Bacilli</taxon>
        <taxon>Bacillales</taxon>
        <taxon>Bacillaceae</taxon>
        <taxon>Bacillus</taxon>
        <taxon>Bacillus cereus group</taxon>
    </lineage>
</organism>
<accession>A0A2A8RAG6</accession>